<feature type="compositionally biased region" description="Gly residues" evidence="1">
    <location>
        <begin position="13"/>
        <end position="24"/>
    </location>
</feature>
<proteinExistence type="predicted"/>
<accession>A0A1V9A950</accession>
<gene>
    <name evidence="2" type="ORF">B1813_03485</name>
</gene>
<protein>
    <submittedName>
        <fullName evidence="2">Uncharacterized protein</fullName>
    </submittedName>
</protein>
<dbReference type="STRING" id="1962155.B1813_03485"/>
<evidence type="ECO:0000313" key="2">
    <source>
        <dbReference type="EMBL" id="OQO93621.1"/>
    </source>
</evidence>
<sequence length="153" mass="15500">MSTAAVLVAVLSGCGGGSGGGSGDVAGESGPSGSPAPSQSFEQYQLDLAECVRDQGVDMPDPGEDGIELRGGDSDAMRKAMETCREELGAPPAPDGGPPLSEDERYELQLEAAECFREHGIEVADPKPGQASEAVPDAPADVLAECAQADGRP</sequence>
<organism evidence="2 3">
    <name type="scientific">Saccharomonospora piscinae</name>
    <dbReference type="NCBI Taxonomy" id="687388"/>
    <lineage>
        <taxon>Bacteria</taxon>
        <taxon>Bacillati</taxon>
        <taxon>Actinomycetota</taxon>
        <taxon>Actinomycetes</taxon>
        <taxon>Pseudonocardiales</taxon>
        <taxon>Pseudonocardiaceae</taxon>
        <taxon>Saccharomonospora</taxon>
    </lineage>
</organism>
<evidence type="ECO:0000256" key="1">
    <source>
        <dbReference type="SAM" id="MobiDB-lite"/>
    </source>
</evidence>
<dbReference type="EMBL" id="MWIH01000003">
    <property type="protein sequence ID" value="OQO93621.1"/>
    <property type="molecule type" value="Genomic_DNA"/>
</dbReference>
<feature type="region of interest" description="Disordered" evidence="1">
    <location>
        <begin position="13"/>
        <end position="42"/>
    </location>
</feature>
<dbReference type="RefSeq" id="WP_051473155.1">
    <property type="nucleotide sequence ID" value="NZ_MWIH01000003.1"/>
</dbReference>
<keyword evidence="3" id="KW-1185">Reference proteome</keyword>
<feature type="compositionally biased region" description="Low complexity" evidence="1">
    <location>
        <begin position="25"/>
        <end position="40"/>
    </location>
</feature>
<dbReference type="Proteomes" id="UP000192591">
    <property type="component" value="Unassembled WGS sequence"/>
</dbReference>
<name>A0A1V9A950_SACPI</name>
<evidence type="ECO:0000313" key="3">
    <source>
        <dbReference type="Proteomes" id="UP000192591"/>
    </source>
</evidence>
<dbReference type="AlphaFoldDB" id="A0A1V9A950"/>
<feature type="region of interest" description="Disordered" evidence="1">
    <location>
        <begin position="55"/>
        <end position="74"/>
    </location>
</feature>
<comment type="caution">
    <text evidence="2">The sequence shown here is derived from an EMBL/GenBank/DDBJ whole genome shotgun (WGS) entry which is preliminary data.</text>
</comment>
<reference evidence="2 3" key="1">
    <citation type="submission" date="2017-02" db="EMBL/GenBank/DDBJ databases">
        <title>Draft genome of Saccharomonospora sp. 154.</title>
        <authorList>
            <person name="Alonso-Carmona G.S."/>
            <person name="De La Haba R."/>
            <person name="Vera-Gargallo B."/>
            <person name="Sandoval-Trujillo A.H."/>
            <person name="Ramirez-Duran N."/>
            <person name="Ventosa A."/>
        </authorList>
    </citation>
    <scope>NUCLEOTIDE SEQUENCE [LARGE SCALE GENOMIC DNA]</scope>
    <source>
        <strain evidence="2 3">LRS4.154</strain>
    </source>
</reference>